<evidence type="ECO:0000256" key="4">
    <source>
        <dbReference type="ARBA" id="ARBA00022729"/>
    </source>
</evidence>
<dbReference type="Pfam" id="PF07519">
    <property type="entry name" value="Tannase"/>
    <property type="match status" value="1"/>
</dbReference>
<evidence type="ECO:0000256" key="5">
    <source>
        <dbReference type="ARBA" id="ARBA00022801"/>
    </source>
</evidence>
<name>A0A9W9DBT4_9PLEO</name>
<keyword evidence="2" id="KW-0719">Serine esterase</keyword>
<dbReference type="PANTHER" id="PTHR33938">
    <property type="entry name" value="FERULOYL ESTERASE B-RELATED"/>
    <property type="match status" value="1"/>
</dbReference>
<evidence type="ECO:0000256" key="8">
    <source>
        <dbReference type="RuleBase" id="RU361238"/>
    </source>
</evidence>
<keyword evidence="10" id="KW-1185">Reference proteome</keyword>
<dbReference type="SUPFAM" id="SSF53474">
    <property type="entry name" value="alpha/beta-Hydrolases"/>
    <property type="match status" value="2"/>
</dbReference>
<sequence length="530" mass="57238">MMQNLTTPFSACNASAIPYPVVFGAHVLDLTATLVQNYTGAYDPATQSITPAALGLDFCNVTVTYTHEGQNDNINVETWLPTDDWNGRLQAVGGGGWVAGRFSISYVFMDEAIGEGYVASTTDAGYGSAPVPDEWALNSPGNVDMYTLQNFASKSLHDQSFIAKDVTKSFYGQAAKFSYFNGCSQGGRQGLMLAQRYPAAYDGIVAGSPAINWNRLFFHTAWAQVMMSMTNKFPTKCELDAITSAAVAHCDLLDGVIDGIISDTEKCFFDPFTMVGSVGNCTSTGEAVTISEGAAFIANATWEGPRGPDGEFIWYGVDLASDLAGSDGLDGAPFLAALAATTCNANGTCTGAPAFLGEAWLKFFVKKDPEWNYTQISSVEEYTRLFKSSLQEYESIIETADSDLSEYRKAGGKILTFHGLADGIIPHKGTNDYYLRVMDLDANVDDFFRYFQVPGLGHCSGGAAGGKPPATFHALVDWVEKKVVPETLPVSFNNTKGTQYDRFLCPYPTKTRLISKDADATKPEAYECAL</sequence>
<dbReference type="Gene3D" id="3.40.50.1820">
    <property type="entry name" value="alpha/beta hydrolase"/>
    <property type="match status" value="1"/>
</dbReference>
<evidence type="ECO:0000313" key="9">
    <source>
        <dbReference type="EMBL" id="KAJ4410689.1"/>
    </source>
</evidence>
<evidence type="ECO:0000256" key="7">
    <source>
        <dbReference type="ARBA" id="ARBA00023157"/>
    </source>
</evidence>
<comment type="similarity">
    <text evidence="1 8">Belongs to the tannase family.</text>
</comment>
<dbReference type="InterPro" id="IPR011118">
    <property type="entry name" value="Tannase/feruloyl_esterase"/>
</dbReference>
<keyword evidence="6" id="KW-0106">Calcium</keyword>
<dbReference type="OrthoDB" id="3039123at2759"/>
<dbReference type="GO" id="GO:0046872">
    <property type="term" value="F:metal ion binding"/>
    <property type="evidence" value="ECO:0007669"/>
    <property type="project" value="UniProtKB-KW"/>
</dbReference>
<dbReference type="AlphaFoldDB" id="A0A9W9DBT4"/>
<comment type="caution">
    <text evidence="9">The sequence shown here is derived from an EMBL/GenBank/DDBJ whole genome shotgun (WGS) entry which is preliminary data.</text>
</comment>
<keyword evidence="7" id="KW-1015">Disulfide bond</keyword>
<organism evidence="9 10">
    <name type="scientific">Didymella pomorum</name>
    <dbReference type="NCBI Taxonomy" id="749634"/>
    <lineage>
        <taxon>Eukaryota</taxon>
        <taxon>Fungi</taxon>
        <taxon>Dikarya</taxon>
        <taxon>Ascomycota</taxon>
        <taxon>Pezizomycotina</taxon>
        <taxon>Dothideomycetes</taxon>
        <taxon>Pleosporomycetidae</taxon>
        <taxon>Pleosporales</taxon>
        <taxon>Pleosporineae</taxon>
        <taxon>Didymellaceae</taxon>
        <taxon>Didymella</taxon>
    </lineage>
</organism>
<evidence type="ECO:0000256" key="6">
    <source>
        <dbReference type="ARBA" id="ARBA00022837"/>
    </source>
</evidence>
<evidence type="ECO:0000256" key="2">
    <source>
        <dbReference type="ARBA" id="ARBA00022487"/>
    </source>
</evidence>
<accession>A0A9W9DBT4</accession>
<dbReference type="PANTHER" id="PTHR33938:SF13">
    <property type="entry name" value="CARBOXYLIC ESTER HYDROLASE"/>
    <property type="match status" value="1"/>
</dbReference>
<proteinExistence type="inferred from homology"/>
<keyword evidence="4" id="KW-0732">Signal</keyword>
<evidence type="ECO:0000256" key="1">
    <source>
        <dbReference type="ARBA" id="ARBA00006249"/>
    </source>
</evidence>
<reference evidence="9" key="1">
    <citation type="submission" date="2022-10" db="EMBL/GenBank/DDBJ databases">
        <title>Tapping the CABI collections for fungal endophytes: first genome assemblies for Collariella, Neodidymelliopsis, Ascochyta clinopodiicola, Didymella pomorum, Didymosphaeria variabile, Neocosmospora piperis and Neocucurbitaria cava.</title>
        <authorList>
            <person name="Hill R."/>
        </authorList>
    </citation>
    <scope>NUCLEOTIDE SEQUENCE</scope>
    <source>
        <strain evidence="9">IMI 355091</strain>
    </source>
</reference>
<evidence type="ECO:0000256" key="3">
    <source>
        <dbReference type="ARBA" id="ARBA00022723"/>
    </source>
</evidence>
<dbReference type="EMBL" id="JAPEVA010000007">
    <property type="protein sequence ID" value="KAJ4410689.1"/>
    <property type="molecule type" value="Genomic_DNA"/>
</dbReference>
<dbReference type="Proteomes" id="UP001140510">
    <property type="component" value="Unassembled WGS sequence"/>
</dbReference>
<protein>
    <recommendedName>
        <fullName evidence="8">Carboxylic ester hydrolase</fullName>
        <ecNumber evidence="8">3.1.1.-</ecNumber>
    </recommendedName>
</protein>
<keyword evidence="5 8" id="KW-0378">Hydrolase</keyword>
<dbReference type="InterPro" id="IPR029058">
    <property type="entry name" value="AB_hydrolase_fold"/>
</dbReference>
<evidence type="ECO:0000313" key="10">
    <source>
        <dbReference type="Proteomes" id="UP001140510"/>
    </source>
</evidence>
<keyword evidence="3" id="KW-0479">Metal-binding</keyword>
<dbReference type="EC" id="3.1.1.-" evidence="8"/>
<gene>
    <name evidence="9" type="ORF">N0V91_001617</name>
</gene>
<dbReference type="GO" id="GO:0030600">
    <property type="term" value="F:feruloyl esterase activity"/>
    <property type="evidence" value="ECO:0007669"/>
    <property type="project" value="UniProtKB-ARBA"/>
</dbReference>